<dbReference type="Proteomes" id="UP001152798">
    <property type="component" value="Chromosome 5"/>
</dbReference>
<protein>
    <recommendedName>
        <fullName evidence="4">Neuropeptide</fullName>
    </recommendedName>
</protein>
<name>A0A9P0HFU8_NEZVI</name>
<accession>A0A9P0HFU8</accession>
<feature type="chain" id="PRO_5040111710" description="Neuropeptide" evidence="1">
    <location>
        <begin position="19"/>
        <end position="81"/>
    </location>
</feature>
<organism evidence="2 3">
    <name type="scientific">Nezara viridula</name>
    <name type="common">Southern green stink bug</name>
    <name type="synonym">Cimex viridulus</name>
    <dbReference type="NCBI Taxonomy" id="85310"/>
    <lineage>
        <taxon>Eukaryota</taxon>
        <taxon>Metazoa</taxon>
        <taxon>Ecdysozoa</taxon>
        <taxon>Arthropoda</taxon>
        <taxon>Hexapoda</taxon>
        <taxon>Insecta</taxon>
        <taxon>Pterygota</taxon>
        <taxon>Neoptera</taxon>
        <taxon>Paraneoptera</taxon>
        <taxon>Hemiptera</taxon>
        <taxon>Heteroptera</taxon>
        <taxon>Panheteroptera</taxon>
        <taxon>Pentatomomorpha</taxon>
        <taxon>Pentatomoidea</taxon>
        <taxon>Pentatomidae</taxon>
        <taxon>Pentatominae</taxon>
        <taxon>Nezara</taxon>
    </lineage>
</organism>
<keyword evidence="1" id="KW-0732">Signal</keyword>
<dbReference type="EMBL" id="OV725081">
    <property type="protein sequence ID" value="CAH1401251.1"/>
    <property type="molecule type" value="Genomic_DNA"/>
</dbReference>
<gene>
    <name evidence="2" type="ORF">NEZAVI_LOCUS10313</name>
</gene>
<proteinExistence type="predicted"/>
<evidence type="ECO:0008006" key="4">
    <source>
        <dbReference type="Google" id="ProtNLM"/>
    </source>
</evidence>
<sequence>MLMACVLLGFGLLSSVYSSAIGKSNVGSEVGAGTIAKLSIWEVNCFKGNRCCQLNQECADNGTKCCHKISKECNDSEPCLE</sequence>
<evidence type="ECO:0000313" key="3">
    <source>
        <dbReference type="Proteomes" id="UP001152798"/>
    </source>
</evidence>
<keyword evidence="3" id="KW-1185">Reference proteome</keyword>
<evidence type="ECO:0000256" key="1">
    <source>
        <dbReference type="SAM" id="SignalP"/>
    </source>
</evidence>
<evidence type="ECO:0000313" key="2">
    <source>
        <dbReference type="EMBL" id="CAH1401251.1"/>
    </source>
</evidence>
<feature type="signal peptide" evidence="1">
    <location>
        <begin position="1"/>
        <end position="18"/>
    </location>
</feature>
<reference evidence="2" key="1">
    <citation type="submission" date="2022-01" db="EMBL/GenBank/DDBJ databases">
        <authorList>
            <person name="King R."/>
        </authorList>
    </citation>
    <scope>NUCLEOTIDE SEQUENCE</scope>
</reference>
<dbReference type="AlphaFoldDB" id="A0A9P0HFU8"/>